<dbReference type="Proteomes" id="UP000529946">
    <property type="component" value="Unassembled WGS sequence"/>
</dbReference>
<dbReference type="Pfam" id="PF06863">
    <property type="entry name" value="DUF1254"/>
    <property type="match status" value="1"/>
</dbReference>
<feature type="domain" description="DUF1214" evidence="1">
    <location>
        <begin position="218"/>
        <end position="300"/>
    </location>
</feature>
<evidence type="ECO:0000313" key="3">
    <source>
        <dbReference type="EMBL" id="MBB4083274.1"/>
    </source>
</evidence>
<proteinExistence type="predicted"/>
<dbReference type="InterPro" id="IPR037049">
    <property type="entry name" value="DUF1214_C_sf"/>
</dbReference>
<organism evidence="3 4">
    <name type="scientific">Brevundimonas lenta</name>
    <dbReference type="NCBI Taxonomy" id="424796"/>
    <lineage>
        <taxon>Bacteria</taxon>
        <taxon>Pseudomonadati</taxon>
        <taxon>Pseudomonadota</taxon>
        <taxon>Alphaproteobacteria</taxon>
        <taxon>Caulobacterales</taxon>
        <taxon>Caulobacteraceae</taxon>
        <taxon>Brevundimonas</taxon>
    </lineage>
</organism>
<evidence type="ECO:0008006" key="5">
    <source>
        <dbReference type="Google" id="ProtNLM"/>
    </source>
</evidence>
<feature type="domain" description="DUF1254" evidence="2">
    <location>
        <begin position="31"/>
        <end position="92"/>
    </location>
</feature>
<keyword evidence="4" id="KW-1185">Reference proteome</keyword>
<dbReference type="InterPro" id="IPR037050">
    <property type="entry name" value="DUF1254_sf"/>
</dbReference>
<dbReference type="Gene3D" id="2.60.40.1610">
    <property type="entry name" value="Domain of unknown function DUF1254"/>
    <property type="match status" value="1"/>
</dbReference>
<name>A0A7W6JDT3_9CAUL</name>
<dbReference type="InterPro" id="IPR010621">
    <property type="entry name" value="DUF1214"/>
</dbReference>
<comment type="caution">
    <text evidence="3">The sequence shown here is derived from an EMBL/GenBank/DDBJ whole genome shotgun (WGS) entry which is preliminary data.</text>
</comment>
<evidence type="ECO:0000313" key="4">
    <source>
        <dbReference type="Proteomes" id="UP000529946"/>
    </source>
</evidence>
<dbReference type="InterPro" id="IPR010679">
    <property type="entry name" value="DUF1254"/>
</dbReference>
<gene>
    <name evidence="3" type="ORF">GGR12_002140</name>
</gene>
<sequence>MNAPVPVTPDNFARAETDLYFGNAVREGGFGKFHHFREPMPIDHQSVVRANRDTLYSSAVFDLDAGPVTVILPDAGKRFMSLQVFDEDQYTVQVAYRAGRYTFDRASVGTRYIMAGIRTLVNPDDPADLAAVHAVQDSLASEQAAPGAFEPSSWDKDSQDKVRKALVELGTTLPDTKGMFGRKDQVDPVLRLIGSAMAWGGNPETEALYLNVTPPKNDGKAVYRLRVKDVPVDGFWSVSVYNAEGYYEANDRNAYTLNSITAKTDPDGAVTIQFGGAGDAPNLLPITPGWNYMVRLYRPRPEVLDGSWTFPEATEV</sequence>
<dbReference type="SUPFAM" id="SSF160935">
    <property type="entry name" value="VPA0735-like"/>
    <property type="match status" value="1"/>
</dbReference>
<dbReference type="EMBL" id="JACIDM010000002">
    <property type="protein sequence ID" value="MBB4083274.1"/>
    <property type="molecule type" value="Genomic_DNA"/>
</dbReference>
<evidence type="ECO:0000259" key="1">
    <source>
        <dbReference type="Pfam" id="PF06742"/>
    </source>
</evidence>
<dbReference type="Pfam" id="PF06742">
    <property type="entry name" value="DUF1214"/>
    <property type="match status" value="1"/>
</dbReference>
<dbReference type="PANTHER" id="PTHR36509">
    <property type="entry name" value="BLL3101 PROTEIN"/>
    <property type="match status" value="1"/>
</dbReference>
<dbReference type="Gene3D" id="2.60.120.600">
    <property type="entry name" value="Domain of unknown function DUF1214, C-terminal domain"/>
    <property type="match status" value="1"/>
</dbReference>
<reference evidence="3 4" key="1">
    <citation type="submission" date="2020-08" db="EMBL/GenBank/DDBJ databases">
        <title>Genomic Encyclopedia of Type Strains, Phase IV (KMG-IV): sequencing the most valuable type-strain genomes for metagenomic binning, comparative biology and taxonomic classification.</title>
        <authorList>
            <person name="Goeker M."/>
        </authorList>
    </citation>
    <scope>NUCLEOTIDE SEQUENCE [LARGE SCALE GENOMIC DNA]</scope>
    <source>
        <strain evidence="3 4">DSM 23960</strain>
    </source>
</reference>
<dbReference type="AlphaFoldDB" id="A0A7W6JDT3"/>
<dbReference type="RefSeq" id="WP_183204386.1">
    <property type="nucleotide sequence ID" value="NZ_BAAAER010000001.1"/>
</dbReference>
<accession>A0A7W6JDT3</accession>
<dbReference type="PANTHER" id="PTHR36509:SF2">
    <property type="entry name" value="BLL3101 PROTEIN"/>
    <property type="match status" value="1"/>
</dbReference>
<evidence type="ECO:0000259" key="2">
    <source>
        <dbReference type="Pfam" id="PF06863"/>
    </source>
</evidence>
<protein>
    <recommendedName>
        <fullName evidence="5">Carboxylesterase</fullName>
    </recommendedName>
</protein>